<evidence type="ECO:0000313" key="1">
    <source>
        <dbReference type="EMBL" id="OLP54850.1"/>
    </source>
</evidence>
<comment type="caution">
    <text evidence="1">The sequence shown here is derived from an EMBL/GenBank/DDBJ whole genome shotgun (WGS) entry which is preliminary data.</text>
</comment>
<dbReference type="EMBL" id="MKIO01000031">
    <property type="protein sequence ID" value="OLP54850.1"/>
    <property type="molecule type" value="Genomic_DNA"/>
</dbReference>
<dbReference type="AlphaFoldDB" id="A0A1Q9AI74"/>
<protein>
    <submittedName>
        <fullName evidence="1">Uncharacterized protein</fullName>
    </submittedName>
</protein>
<dbReference type="RefSeq" id="WP_075635409.1">
    <property type="nucleotide sequence ID" value="NZ_MKIO01000031.1"/>
</dbReference>
<organism evidence="1 2">
    <name type="scientific">Xaviernesmea rhizosphaerae</name>
    <dbReference type="NCBI Taxonomy" id="1672749"/>
    <lineage>
        <taxon>Bacteria</taxon>
        <taxon>Pseudomonadati</taxon>
        <taxon>Pseudomonadota</taxon>
        <taxon>Alphaproteobacteria</taxon>
        <taxon>Hyphomicrobiales</taxon>
        <taxon>Rhizobiaceae</taxon>
        <taxon>Rhizobium/Agrobacterium group</taxon>
        <taxon>Xaviernesmea</taxon>
    </lineage>
</organism>
<accession>A0A1Q9AI74</accession>
<name>A0A1Q9AI74_9HYPH</name>
<proteinExistence type="predicted"/>
<evidence type="ECO:0000313" key="2">
    <source>
        <dbReference type="Proteomes" id="UP000186143"/>
    </source>
</evidence>
<reference evidence="1 2" key="1">
    <citation type="submission" date="2016-09" db="EMBL/GenBank/DDBJ databases">
        <title>Rhizobium sp. nov., a novel species isolated from the rice rhizosphere.</title>
        <authorList>
            <person name="Zhao J."/>
            <person name="Zhang X."/>
        </authorList>
    </citation>
    <scope>NUCLEOTIDE SEQUENCE [LARGE SCALE GENOMIC DNA]</scope>
    <source>
        <strain evidence="1 2">MH17</strain>
    </source>
</reference>
<sequence>MFQTVVATVSLKKPVCLAKIEHQTGPLANPVCTVSLARRPTVSLAKVLPTVSLAKRPTSVGTATEALLAFFGSQDELHRALGRTDADAARDIAMSCIEMEIAAGDYERLSGRQLNTRAAIHAAFGSQDINRGTWRMDGGKIVTFKEAMERVMRAA</sequence>
<dbReference type="STRING" id="1672749.BJF92_13655"/>
<gene>
    <name evidence="1" type="ORF">BJF92_13655</name>
</gene>
<dbReference type="Proteomes" id="UP000186143">
    <property type="component" value="Unassembled WGS sequence"/>
</dbReference>